<dbReference type="PANTHER" id="PTHR36807:SF2">
    <property type="entry name" value="PHOSPHOGLYCOLATE PHOSPHATASE"/>
    <property type="match status" value="1"/>
</dbReference>
<feature type="region of interest" description="Disordered" evidence="1">
    <location>
        <begin position="148"/>
        <end position="173"/>
    </location>
</feature>
<feature type="compositionally biased region" description="Polar residues" evidence="1">
    <location>
        <begin position="284"/>
        <end position="306"/>
    </location>
</feature>
<dbReference type="AlphaFoldDB" id="A0A8S1J765"/>
<accession>A0A8S1J765</accession>
<sequence length="533" mass="56559">MQSLGSGPPSLSFSQGLGPEDMTVSTVPSAEEVWSRAWGGIEPVGDGRGTSISSPSSGTLPAKAHQLPLNLQALRPPARLRLMATALSEVHKRVLAMPEAARQCSPKEWRSTVARLFVSCCLATASHWRGDTPAGLAANAPALVDRLASSNSQQTQGNPKKGNKDKANSAPAGEEGNAWLSLFDIVGERMPLYSAVVRYLRFQPQKTSQLELRGLQNDAAQAHTAAPIPTGQLNADFASEARVHHNGEENNSVGSLLFAKSGGSLKGDPETGASEVGTGVQGTRYDSNGSTLLDTSPSLAVSSQSPKGLADGGVVTPMSNKLALDNSMMPASAEVPQVSGFGASGCVLGSSPFIVQDFAVCVAEVVATDYLASVRDAAVDGDADDALTGSDWPACLQPSLQNTRSLERFRNRVLLSRFMYRQFISVVAIFEDYHLLWGFHKGGRLLQRRVQARRKKELSMLAGMRLAVSIALEGLDAITPLATTFLNKLGDLVSFLLVSLLGRALGLIAKGIKSSLRGESAKRTDEGNKRLWV</sequence>
<organism evidence="2 3">
    <name type="scientific">Ostreobium quekettii</name>
    <dbReference type="NCBI Taxonomy" id="121088"/>
    <lineage>
        <taxon>Eukaryota</taxon>
        <taxon>Viridiplantae</taxon>
        <taxon>Chlorophyta</taxon>
        <taxon>core chlorophytes</taxon>
        <taxon>Ulvophyceae</taxon>
        <taxon>TCBD clade</taxon>
        <taxon>Bryopsidales</taxon>
        <taxon>Ostreobineae</taxon>
        <taxon>Ostreobiaceae</taxon>
        <taxon>Ostreobium</taxon>
    </lineage>
</organism>
<dbReference type="OrthoDB" id="2020436at2759"/>
<name>A0A8S1J765_9CHLO</name>
<evidence type="ECO:0000256" key="1">
    <source>
        <dbReference type="SAM" id="MobiDB-lite"/>
    </source>
</evidence>
<evidence type="ECO:0000313" key="2">
    <source>
        <dbReference type="EMBL" id="CAD7701747.1"/>
    </source>
</evidence>
<dbReference type="Pfam" id="PF12452">
    <property type="entry name" value="DUF3685"/>
    <property type="match status" value="1"/>
</dbReference>
<comment type="caution">
    <text evidence="2">The sequence shown here is derived from an EMBL/GenBank/DDBJ whole genome shotgun (WGS) entry which is preliminary data.</text>
</comment>
<gene>
    <name evidence="2" type="ORF">OSTQU699_LOCUS7104</name>
</gene>
<dbReference type="Proteomes" id="UP000708148">
    <property type="component" value="Unassembled WGS sequence"/>
</dbReference>
<dbReference type="PANTHER" id="PTHR36807">
    <property type="entry name" value="PHOSPHOGLYCOLATE PHOSPHATASE"/>
    <property type="match status" value="1"/>
</dbReference>
<protein>
    <submittedName>
        <fullName evidence="2">Uncharacterized protein</fullName>
    </submittedName>
</protein>
<feature type="region of interest" description="Disordered" evidence="1">
    <location>
        <begin position="264"/>
        <end position="313"/>
    </location>
</feature>
<feature type="compositionally biased region" description="Polar residues" evidence="1">
    <location>
        <begin position="148"/>
        <end position="158"/>
    </location>
</feature>
<keyword evidence="3" id="KW-1185">Reference proteome</keyword>
<evidence type="ECO:0000313" key="3">
    <source>
        <dbReference type="Proteomes" id="UP000708148"/>
    </source>
</evidence>
<dbReference type="EMBL" id="CAJHUC010001624">
    <property type="protein sequence ID" value="CAD7701747.1"/>
    <property type="molecule type" value="Genomic_DNA"/>
</dbReference>
<feature type="compositionally biased region" description="Polar residues" evidence="1">
    <location>
        <begin position="50"/>
        <end position="59"/>
    </location>
</feature>
<proteinExistence type="predicted"/>
<feature type="compositionally biased region" description="Low complexity" evidence="1">
    <location>
        <begin position="1"/>
        <end position="19"/>
    </location>
</feature>
<dbReference type="InterPro" id="IPR022552">
    <property type="entry name" value="UPF_Ycf55"/>
</dbReference>
<reference evidence="2" key="1">
    <citation type="submission" date="2020-12" db="EMBL/GenBank/DDBJ databases">
        <authorList>
            <person name="Iha C."/>
        </authorList>
    </citation>
    <scope>NUCLEOTIDE SEQUENCE</scope>
</reference>
<feature type="region of interest" description="Disordered" evidence="1">
    <location>
        <begin position="1"/>
        <end position="61"/>
    </location>
</feature>